<evidence type="ECO:0000256" key="1">
    <source>
        <dbReference type="SAM" id="Phobius"/>
    </source>
</evidence>
<dbReference type="FunFam" id="2.60.120.1440:FF:000001">
    <property type="entry name" value="Putative anti-sigma factor"/>
    <property type="match status" value="1"/>
</dbReference>
<evidence type="ECO:0000259" key="2">
    <source>
        <dbReference type="Pfam" id="PF04773"/>
    </source>
</evidence>
<dbReference type="PANTHER" id="PTHR30273">
    <property type="entry name" value="PERIPLASMIC SIGNAL SENSOR AND SIGMA FACTOR ACTIVATOR FECR-RELATED"/>
    <property type="match status" value="1"/>
</dbReference>
<keyword evidence="1" id="KW-0812">Transmembrane</keyword>
<sequence>MVSKEIENIIVKYFTNQASLSELDQLNQWLKAPGHGPLFDNYVKTNYAINHTIKEYNAMQTKKHLLDIISKDKKAEKVFKIKRIAFRYAAVLILFLGLGYVLMQGFFSTPKTLELVEEQIELLLENDKAVVVINKDDVQEIIGSDGKVIGTQRGDKLVYNTDVVDGKLIYNTLSVPYGKRFELKLSDGTVVTLNAGSSLKYPVNFISGQNRQVFLKGEAFFNVTKDENHPFIVNANNIDVKVLGTKFNVSSYSEDENISTVLVEGSVDVSRNGTQNKESVILKPGFKAAWNKYSNAIDVEQVDVEPHVAWLDGRLILHEVAFTDILKKLERQYNVSFINKDKKLEQRYFTAKFDTEDIYEVLESLSTSGNFEYEFNKDNIIINP</sequence>
<dbReference type="PANTHER" id="PTHR30273:SF2">
    <property type="entry name" value="PROTEIN FECR"/>
    <property type="match status" value="1"/>
</dbReference>
<name>A0A4R8M378_9FLAO</name>
<evidence type="ECO:0000259" key="3">
    <source>
        <dbReference type="Pfam" id="PF16344"/>
    </source>
</evidence>
<protein>
    <submittedName>
        <fullName evidence="4">FecR family protein</fullName>
    </submittedName>
</protein>
<dbReference type="Pfam" id="PF16344">
    <property type="entry name" value="FecR_C"/>
    <property type="match status" value="1"/>
</dbReference>
<feature type="domain" description="FecR protein" evidence="2">
    <location>
        <begin position="173"/>
        <end position="267"/>
    </location>
</feature>
<feature type="domain" description="Protein FecR C-terminal" evidence="3">
    <location>
        <begin position="315"/>
        <end position="382"/>
    </location>
</feature>
<dbReference type="PIRSF" id="PIRSF018266">
    <property type="entry name" value="FecR"/>
    <property type="match status" value="1"/>
</dbReference>
<dbReference type="EMBL" id="SORL01000015">
    <property type="protein sequence ID" value="TDY59640.1"/>
    <property type="molecule type" value="Genomic_DNA"/>
</dbReference>
<evidence type="ECO:0000313" key="5">
    <source>
        <dbReference type="Proteomes" id="UP000294824"/>
    </source>
</evidence>
<evidence type="ECO:0000313" key="4">
    <source>
        <dbReference type="EMBL" id="TDY59640.1"/>
    </source>
</evidence>
<accession>A0A4R8M378</accession>
<dbReference type="InterPro" id="IPR006860">
    <property type="entry name" value="FecR"/>
</dbReference>
<dbReference type="AlphaFoldDB" id="A0A4R8M378"/>
<dbReference type="Pfam" id="PF04773">
    <property type="entry name" value="FecR"/>
    <property type="match status" value="1"/>
</dbReference>
<organism evidence="4 5">
    <name type="scientific">Algibacter lectus</name>
    <dbReference type="NCBI Taxonomy" id="221126"/>
    <lineage>
        <taxon>Bacteria</taxon>
        <taxon>Pseudomonadati</taxon>
        <taxon>Bacteroidota</taxon>
        <taxon>Flavobacteriia</taxon>
        <taxon>Flavobacteriales</taxon>
        <taxon>Flavobacteriaceae</taxon>
        <taxon>Algibacter</taxon>
    </lineage>
</organism>
<dbReference type="InterPro" id="IPR032508">
    <property type="entry name" value="FecR_C"/>
</dbReference>
<keyword evidence="1" id="KW-1133">Transmembrane helix</keyword>
<keyword evidence="5" id="KW-1185">Reference proteome</keyword>
<reference evidence="4 5" key="1">
    <citation type="submission" date="2019-03" db="EMBL/GenBank/DDBJ databases">
        <title>Genomic Encyclopedia of Type Strains, Phase III (KMG-III): the genomes of soil and plant-associated and newly described type strains.</title>
        <authorList>
            <person name="Whitman W."/>
        </authorList>
    </citation>
    <scope>NUCLEOTIDE SEQUENCE [LARGE SCALE GENOMIC DNA]</scope>
    <source>
        <strain evidence="4 5">CECT 8301</strain>
    </source>
</reference>
<gene>
    <name evidence="4" type="ORF">DFQ06_3992</name>
</gene>
<dbReference type="Gene3D" id="3.55.50.30">
    <property type="match status" value="1"/>
</dbReference>
<comment type="caution">
    <text evidence="4">The sequence shown here is derived from an EMBL/GenBank/DDBJ whole genome shotgun (WGS) entry which is preliminary data.</text>
</comment>
<dbReference type="Gene3D" id="2.60.120.1440">
    <property type="match status" value="1"/>
</dbReference>
<dbReference type="InterPro" id="IPR012373">
    <property type="entry name" value="Ferrdict_sens_TM"/>
</dbReference>
<proteinExistence type="predicted"/>
<dbReference type="RefSeq" id="WP_133969446.1">
    <property type="nucleotide sequence ID" value="NZ_SORL01000015.1"/>
</dbReference>
<dbReference type="Proteomes" id="UP000294824">
    <property type="component" value="Unassembled WGS sequence"/>
</dbReference>
<keyword evidence="1" id="KW-0472">Membrane</keyword>
<feature type="transmembrane region" description="Helical" evidence="1">
    <location>
        <begin position="84"/>
        <end position="103"/>
    </location>
</feature>
<dbReference type="GO" id="GO:0016989">
    <property type="term" value="F:sigma factor antagonist activity"/>
    <property type="evidence" value="ECO:0007669"/>
    <property type="project" value="TreeGrafter"/>
</dbReference>